<dbReference type="EMBL" id="JAQJZL010000001">
    <property type="protein sequence ID" value="KAJ6057679.1"/>
    <property type="molecule type" value="Genomic_DNA"/>
</dbReference>
<evidence type="ECO:0000313" key="2">
    <source>
        <dbReference type="Proteomes" id="UP001219568"/>
    </source>
</evidence>
<dbReference type="Proteomes" id="UP001219568">
    <property type="component" value="Unassembled WGS sequence"/>
</dbReference>
<protein>
    <submittedName>
        <fullName evidence="1">Uncharacterized protein</fullName>
    </submittedName>
</protein>
<accession>A0AAD6INR4</accession>
<evidence type="ECO:0000313" key="1">
    <source>
        <dbReference type="EMBL" id="KAJ6057679.1"/>
    </source>
</evidence>
<name>A0AAD6INR4_PENCN</name>
<comment type="caution">
    <text evidence="1">The sequence shown here is derived from an EMBL/GenBank/DDBJ whole genome shotgun (WGS) entry which is preliminary data.</text>
</comment>
<dbReference type="AlphaFoldDB" id="A0AAD6INR4"/>
<organism evidence="1 2">
    <name type="scientific">Penicillium canescens</name>
    <dbReference type="NCBI Taxonomy" id="5083"/>
    <lineage>
        <taxon>Eukaryota</taxon>
        <taxon>Fungi</taxon>
        <taxon>Dikarya</taxon>
        <taxon>Ascomycota</taxon>
        <taxon>Pezizomycotina</taxon>
        <taxon>Eurotiomycetes</taxon>
        <taxon>Eurotiomycetidae</taxon>
        <taxon>Eurotiales</taxon>
        <taxon>Aspergillaceae</taxon>
        <taxon>Penicillium</taxon>
    </lineage>
</organism>
<gene>
    <name evidence="1" type="ORF">N7460_000953</name>
</gene>
<sequence length="132" mass="14806">MPSSSRQDSYETVLNRTSAVIKDILYRLIDLSRSREAITEREVMTNIMLAALNEIFPMFEHIKCLAFVTKCGEPNSDLAREFGVEYLAGDFLVEVDEVVESLRNVRSWLITGVITPAGMIDALYGLLGSLPF</sequence>
<reference evidence="1" key="2">
    <citation type="submission" date="2023-01" db="EMBL/GenBank/DDBJ databases">
        <authorList>
            <person name="Petersen C."/>
        </authorList>
    </citation>
    <scope>NUCLEOTIDE SEQUENCE</scope>
    <source>
        <strain evidence="1">IBT 15450</strain>
    </source>
</reference>
<keyword evidence="2" id="KW-1185">Reference proteome</keyword>
<reference evidence="1" key="1">
    <citation type="journal article" date="2023" name="IMA Fungus">
        <title>Comparative genomic study of the Penicillium genus elucidates a diverse pangenome and 15 lateral gene transfer events.</title>
        <authorList>
            <person name="Petersen C."/>
            <person name="Sorensen T."/>
            <person name="Nielsen M.R."/>
            <person name="Sondergaard T.E."/>
            <person name="Sorensen J.L."/>
            <person name="Fitzpatrick D.A."/>
            <person name="Frisvad J.C."/>
            <person name="Nielsen K.L."/>
        </authorList>
    </citation>
    <scope>NUCLEOTIDE SEQUENCE</scope>
    <source>
        <strain evidence="1">IBT 15450</strain>
    </source>
</reference>
<proteinExistence type="predicted"/>